<protein>
    <recommendedName>
        <fullName evidence="3">Caspase family p20 domain-containing protein</fullName>
    </recommendedName>
</protein>
<dbReference type="GO" id="GO:0004197">
    <property type="term" value="F:cysteine-type endopeptidase activity"/>
    <property type="evidence" value="ECO:0007669"/>
    <property type="project" value="InterPro"/>
</dbReference>
<organism evidence="4 5">
    <name type="scientific">Magallana gigas</name>
    <name type="common">Pacific oyster</name>
    <name type="synonym">Crassostrea gigas</name>
    <dbReference type="NCBI Taxonomy" id="29159"/>
    <lineage>
        <taxon>Eukaryota</taxon>
        <taxon>Metazoa</taxon>
        <taxon>Spiralia</taxon>
        <taxon>Lophotrochozoa</taxon>
        <taxon>Mollusca</taxon>
        <taxon>Bivalvia</taxon>
        <taxon>Autobranchia</taxon>
        <taxon>Pteriomorphia</taxon>
        <taxon>Ostreida</taxon>
        <taxon>Ostreoidea</taxon>
        <taxon>Ostreidae</taxon>
        <taxon>Magallana</taxon>
    </lineage>
</organism>
<dbReference type="PANTHER" id="PTHR48169:SF1">
    <property type="entry name" value="ASTROCYTIC PHOSPHOPROTEIN PEA-15"/>
    <property type="match status" value="1"/>
</dbReference>
<dbReference type="Proteomes" id="UP000005408">
    <property type="component" value="Unassembled WGS sequence"/>
</dbReference>
<evidence type="ECO:0000256" key="1">
    <source>
        <dbReference type="ARBA" id="ARBA00010134"/>
    </source>
</evidence>
<reference evidence="4" key="1">
    <citation type="submission" date="2022-08" db="UniProtKB">
        <authorList>
            <consortium name="EnsemblMetazoa"/>
        </authorList>
    </citation>
    <scope>IDENTIFICATION</scope>
    <source>
        <strain evidence="4">05x7-T-G4-1.051#20</strain>
    </source>
</reference>
<evidence type="ECO:0000313" key="5">
    <source>
        <dbReference type="Proteomes" id="UP000005408"/>
    </source>
</evidence>
<dbReference type="EnsemblMetazoa" id="G30705.7">
    <property type="protein sequence ID" value="G30705.7:cds"/>
    <property type="gene ID" value="G30705"/>
</dbReference>
<keyword evidence="5" id="KW-1185">Reference proteome</keyword>
<dbReference type="AlphaFoldDB" id="A0A8W8LYC4"/>
<dbReference type="InterPro" id="IPR011600">
    <property type="entry name" value="Pept_C14_caspase"/>
</dbReference>
<dbReference type="GO" id="GO:0006915">
    <property type="term" value="P:apoptotic process"/>
    <property type="evidence" value="ECO:0007669"/>
    <property type="project" value="UniProtKB-KW"/>
</dbReference>
<dbReference type="GO" id="GO:0043067">
    <property type="term" value="P:regulation of programmed cell death"/>
    <property type="evidence" value="ECO:0007669"/>
    <property type="project" value="UniProtKB-ARBA"/>
</dbReference>
<dbReference type="InterPro" id="IPR029030">
    <property type="entry name" value="Caspase-like_dom_sf"/>
</dbReference>
<dbReference type="GO" id="GO:0006508">
    <property type="term" value="P:proteolysis"/>
    <property type="evidence" value="ECO:0007669"/>
    <property type="project" value="InterPro"/>
</dbReference>
<dbReference type="EnsemblMetazoa" id="G30705.10">
    <property type="protein sequence ID" value="G30705.10:cds"/>
    <property type="gene ID" value="G30705"/>
</dbReference>
<sequence length="323" mass="36947">MANPVNISQERWNSETYLTIPKEKGCLCRPVIIDIRKTYFGIFPKERDSASRDVDLLKRTFKQLGFLEPHIISTLDPDSDKYDHPLYSVENLKRKLVSIARSPEFTSDAEIFLLVVLAFGEYGYFYLPNYPISNFQQREPIPAKFSTTLLMSHFNGNNCRNLALKPKIFLVQTCNAQLAQKDRSLFMDGISPPPLATVPIEADLLLYHSEVSGGYTCKMKKETRENLGSVIDQGDRNGGGDERETQACQFVYTLYKEVEALAGQQKDFELTDLILGVNRSLMEFIDKEHYRSDEDNKPWTIEPMIPICVDQLTKRLVLRTNLG</sequence>
<dbReference type="Gene3D" id="3.40.50.1460">
    <property type="match status" value="1"/>
</dbReference>
<evidence type="ECO:0000256" key="2">
    <source>
        <dbReference type="ARBA" id="ARBA00022703"/>
    </source>
</evidence>
<dbReference type="EnsemblMetazoa" id="G30705.3">
    <property type="protein sequence ID" value="G30705.3:cds"/>
    <property type="gene ID" value="G30705"/>
</dbReference>
<dbReference type="InterPro" id="IPR015917">
    <property type="entry name" value="Pept_C14A"/>
</dbReference>
<dbReference type="SUPFAM" id="SSF52129">
    <property type="entry name" value="Caspase-like"/>
    <property type="match status" value="1"/>
</dbReference>
<dbReference type="EnsemblMetazoa" id="G30705.8">
    <property type="protein sequence ID" value="G30705.8:cds"/>
    <property type="gene ID" value="G30705"/>
</dbReference>
<feature type="domain" description="Caspase family p20" evidence="3">
    <location>
        <begin position="88"/>
        <end position="178"/>
    </location>
</feature>
<comment type="similarity">
    <text evidence="1">Belongs to the peptidase C14A family.</text>
</comment>
<accession>A0A8W8LYC4</accession>
<dbReference type="OrthoDB" id="6138241at2759"/>
<dbReference type="EnsemblMetazoa" id="G30705.2">
    <property type="protein sequence ID" value="G30705.2:cds"/>
    <property type="gene ID" value="G30705"/>
</dbReference>
<name>A0A8W8LYC4_MAGGI</name>
<evidence type="ECO:0000313" key="4">
    <source>
        <dbReference type="EnsemblMetazoa" id="G30705.12:cds"/>
    </source>
</evidence>
<keyword evidence="2" id="KW-0053">Apoptosis</keyword>
<dbReference type="PROSITE" id="PS50208">
    <property type="entry name" value="CASPASE_P20"/>
    <property type="match status" value="1"/>
</dbReference>
<dbReference type="EnsemblMetazoa" id="G30705.12">
    <property type="protein sequence ID" value="G30705.12:cds"/>
    <property type="gene ID" value="G30705"/>
</dbReference>
<dbReference type="Pfam" id="PF00656">
    <property type="entry name" value="Peptidase_C14"/>
    <property type="match status" value="1"/>
</dbReference>
<dbReference type="EnsemblMetazoa" id="G30705.5">
    <property type="protein sequence ID" value="G30705.5:cds"/>
    <property type="gene ID" value="G30705"/>
</dbReference>
<dbReference type="InterPro" id="IPR001309">
    <property type="entry name" value="Pept_C14_p20"/>
</dbReference>
<dbReference type="PANTHER" id="PTHR48169">
    <property type="entry name" value="DED DOMAIN-CONTAINING PROTEIN"/>
    <property type="match status" value="1"/>
</dbReference>
<dbReference type="GO" id="GO:0005737">
    <property type="term" value="C:cytoplasm"/>
    <property type="evidence" value="ECO:0007669"/>
    <property type="project" value="UniProtKB-ARBA"/>
</dbReference>
<proteinExistence type="inferred from homology"/>
<dbReference type="SMART" id="SM00115">
    <property type="entry name" value="CASc"/>
    <property type="match status" value="1"/>
</dbReference>
<evidence type="ECO:0000259" key="3">
    <source>
        <dbReference type="PROSITE" id="PS50208"/>
    </source>
</evidence>